<name>A0AB37A0G2_9BACT</name>
<dbReference type="EMBL" id="PTIW01000001">
    <property type="protein sequence ID" value="PPK62967.1"/>
    <property type="molecule type" value="Genomic_DNA"/>
</dbReference>
<dbReference type="RefSeq" id="WP_104411610.1">
    <property type="nucleotide sequence ID" value="NZ_PTIW01000001.1"/>
</dbReference>
<feature type="domain" description="Flagellar hook-length control protein-like C-terminal" evidence="2">
    <location>
        <begin position="649"/>
        <end position="715"/>
    </location>
</feature>
<feature type="coiled-coil region" evidence="1">
    <location>
        <begin position="311"/>
        <end position="359"/>
    </location>
</feature>
<dbReference type="AlphaFoldDB" id="A0AB37A0G2"/>
<dbReference type="InterPro" id="IPR021136">
    <property type="entry name" value="Flagellar_hook_control-like_C"/>
</dbReference>
<evidence type="ECO:0000313" key="3">
    <source>
        <dbReference type="EMBL" id="PPK62967.1"/>
    </source>
</evidence>
<proteinExistence type="predicted"/>
<feature type="coiled-coil region" evidence="1">
    <location>
        <begin position="193"/>
        <end position="242"/>
    </location>
</feature>
<evidence type="ECO:0000313" key="4">
    <source>
        <dbReference type="Proteomes" id="UP000239861"/>
    </source>
</evidence>
<evidence type="ECO:0000256" key="1">
    <source>
        <dbReference type="SAM" id="Coils"/>
    </source>
</evidence>
<organism evidence="3 4">
    <name type="scientific">Malaciobacter marinus</name>
    <dbReference type="NCBI Taxonomy" id="505249"/>
    <lineage>
        <taxon>Bacteria</taxon>
        <taxon>Pseudomonadati</taxon>
        <taxon>Campylobacterota</taxon>
        <taxon>Epsilonproteobacteria</taxon>
        <taxon>Campylobacterales</taxon>
        <taxon>Arcobacteraceae</taxon>
        <taxon>Malaciobacter</taxon>
    </lineage>
</organism>
<keyword evidence="1" id="KW-0175">Coiled coil</keyword>
<comment type="caution">
    <text evidence="3">The sequence shown here is derived from an EMBL/GenBank/DDBJ whole genome shotgun (WGS) entry which is preliminary data.</text>
</comment>
<gene>
    <name evidence="3" type="ORF">B0F89_101167</name>
</gene>
<dbReference type="Proteomes" id="UP000239861">
    <property type="component" value="Unassembled WGS sequence"/>
</dbReference>
<feature type="coiled-coil region" evidence="1">
    <location>
        <begin position="409"/>
        <end position="443"/>
    </location>
</feature>
<dbReference type="Pfam" id="PF02120">
    <property type="entry name" value="Flg_hook"/>
    <property type="match status" value="1"/>
</dbReference>
<accession>A0AB37A0G2</accession>
<sequence>MKIYAILYLMLVGNNSLLNILLPNQDNKVLKDVLKEADSKALDSMIKNNSSIQDVLKNLFEDIKSGNKNNETIQNILKNSTLFKDLGSFTNTLKTLLSQVANEPSFSKYKPMLESFLTQIENVNENNLKELLSKSGIFLESKMLEKANSSNLPPKLLELLNQIKNIIKNLDSPQAQQINEIISKLSTSPNQTANSMQSDIKSMINLLQEASKNLSDKNVQTLNNLTNQLKSINVDAQLIESKLQNSSNAQNIKDLITVLKTELSQIKSFESVNVLRNLTSLQNMDFNQQEVKSSLSNILSSLDFQSSSIKNTNLQEIANKLTQTLQNTNLNSLNLQSLNEQKQQITNQLKDVLSQLKTEVLINKNIEPQKLLGQIDNILAQKDIFSNNNTLEPKALLNQLLTSTEMKNSSILNTNISNLVNQLKNLNDDIVSIENKIQNNQIVTNEKASVLNQIKESLNLLKNELLQNNTIQSKVLVQTIDKLLNMNSLFDNLELPADFKLLQSQNNSLSTFQSNFLSNINSLLLNLKETISNISINPNSSFLQNEILKTVDKIENSLKEGILTATNLQNIKNDNSTIQNDMKSILLQMQEELASKSSETKSLNEASKNIDKLLFQVDYYQLLSLSSNSNYVYLPFLWNMLEDGSISMKKINEKKFYCEINLTLKDFGQVQLLLALYEKNKIDLTVFASRDVFKKLLREHLTKLKQSLNSVGLIPMDIKLIDLEKRKKEQETTQNIYSQKSSELQMGLNIRA</sequence>
<protein>
    <recommendedName>
        <fullName evidence="2">Flagellar hook-length control protein-like C-terminal domain-containing protein</fullName>
    </recommendedName>
</protein>
<reference evidence="3 4" key="1">
    <citation type="submission" date="2018-02" db="EMBL/GenBank/DDBJ databases">
        <title>Subsurface microbial communities from deep shales in Ohio and West Virginia, USA.</title>
        <authorList>
            <person name="Wrighton K."/>
        </authorList>
    </citation>
    <scope>NUCLEOTIDE SEQUENCE [LARGE SCALE GENOMIC DNA]</scope>
    <source>
        <strain evidence="3 4">MARC-MIP3H16</strain>
    </source>
</reference>
<evidence type="ECO:0000259" key="2">
    <source>
        <dbReference type="Pfam" id="PF02120"/>
    </source>
</evidence>